<evidence type="ECO:0000256" key="3">
    <source>
        <dbReference type="ARBA" id="ARBA00022475"/>
    </source>
</evidence>
<evidence type="ECO:0000313" key="9">
    <source>
        <dbReference type="Proteomes" id="UP000445000"/>
    </source>
</evidence>
<reference evidence="9" key="1">
    <citation type="submission" date="2020-01" db="EMBL/GenBank/DDBJ databases">
        <title>'Steroidobacter agaridevorans' sp. nov., agar-degrading bacteria isolated from rhizosphere soils.</title>
        <authorList>
            <person name="Ikenaga M."/>
            <person name="Kataoka M."/>
            <person name="Murouchi A."/>
            <person name="Katsuragi S."/>
            <person name="Sakai M."/>
        </authorList>
    </citation>
    <scope>NUCLEOTIDE SEQUENCE [LARGE SCALE GENOMIC DNA]</scope>
    <source>
        <strain evidence="9">YU21-B</strain>
    </source>
</reference>
<evidence type="ECO:0000256" key="4">
    <source>
        <dbReference type="ARBA" id="ARBA00022692"/>
    </source>
</evidence>
<dbReference type="InterPro" id="IPR051907">
    <property type="entry name" value="DoxX-like_oxidoreductase"/>
</dbReference>
<dbReference type="RefSeq" id="WP_161810687.1">
    <property type="nucleotide sequence ID" value="NZ_BLJN01000001.1"/>
</dbReference>
<comment type="similarity">
    <text evidence="2">Belongs to the DoxX family.</text>
</comment>
<keyword evidence="6 7" id="KW-0472">Membrane</keyword>
<keyword evidence="9" id="KW-1185">Reference proteome</keyword>
<dbReference type="PANTHER" id="PTHR33452">
    <property type="entry name" value="OXIDOREDUCTASE CATD-RELATED"/>
    <property type="match status" value="1"/>
</dbReference>
<evidence type="ECO:0000313" key="8">
    <source>
        <dbReference type="EMBL" id="GFE78838.1"/>
    </source>
</evidence>
<dbReference type="EMBL" id="BLJN01000001">
    <property type="protein sequence ID" value="GFE78838.1"/>
    <property type="molecule type" value="Genomic_DNA"/>
</dbReference>
<sequence length="121" mass="13138">MKISSIMVVRIAVAAMFIIHGVMRVVENAVGPFGPFLESRGLPFGLAWAWAVTLIEIAGGTLLALGRYTAPLAAYFIIQTALGIWWVHWHAGWFVVGLGRNGMEYSVLIIACLIAVLLGKK</sequence>
<dbReference type="PANTHER" id="PTHR33452:SF1">
    <property type="entry name" value="INNER MEMBRANE PROTEIN YPHA-RELATED"/>
    <property type="match status" value="1"/>
</dbReference>
<evidence type="ECO:0008006" key="10">
    <source>
        <dbReference type="Google" id="ProtNLM"/>
    </source>
</evidence>
<proteinExistence type="inferred from homology"/>
<evidence type="ECO:0000256" key="6">
    <source>
        <dbReference type="ARBA" id="ARBA00023136"/>
    </source>
</evidence>
<keyword evidence="5 7" id="KW-1133">Transmembrane helix</keyword>
<accession>A0A829Y7F0</accession>
<dbReference type="InterPro" id="IPR032808">
    <property type="entry name" value="DoxX"/>
</dbReference>
<evidence type="ECO:0000256" key="7">
    <source>
        <dbReference type="SAM" id="Phobius"/>
    </source>
</evidence>
<feature type="transmembrane region" description="Helical" evidence="7">
    <location>
        <begin position="102"/>
        <end position="119"/>
    </location>
</feature>
<organism evidence="8 9">
    <name type="scientific">Steroidobacter agaridevorans</name>
    <dbReference type="NCBI Taxonomy" id="2695856"/>
    <lineage>
        <taxon>Bacteria</taxon>
        <taxon>Pseudomonadati</taxon>
        <taxon>Pseudomonadota</taxon>
        <taxon>Gammaproteobacteria</taxon>
        <taxon>Steroidobacterales</taxon>
        <taxon>Steroidobacteraceae</taxon>
        <taxon>Steroidobacter</taxon>
    </lineage>
</organism>
<dbReference type="Pfam" id="PF07681">
    <property type="entry name" value="DoxX"/>
    <property type="match status" value="1"/>
</dbReference>
<dbReference type="AlphaFoldDB" id="A0A829Y7F0"/>
<keyword evidence="3" id="KW-1003">Cell membrane</keyword>
<comment type="caution">
    <text evidence="8">The sequence shown here is derived from an EMBL/GenBank/DDBJ whole genome shotgun (WGS) entry which is preliminary data.</text>
</comment>
<evidence type="ECO:0000256" key="5">
    <source>
        <dbReference type="ARBA" id="ARBA00022989"/>
    </source>
</evidence>
<evidence type="ECO:0000256" key="1">
    <source>
        <dbReference type="ARBA" id="ARBA00004651"/>
    </source>
</evidence>
<comment type="subcellular location">
    <subcellularLocation>
        <location evidence="1">Cell membrane</location>
        <topology evidence="1">Multi-pass membrane protein</topology>
    </subcellularLocation>
</comment>
<feature type="transmembrane region" description="Helical" evidence="7">
    <location>
        <begin position="72"/>
        <end position="96"/>
    </location>
</feature>
<dbReference type="Proteomes" id="UP000445000">
    <property type="component" value="Unassembled WGS sequence"/>
</dbReference>
<evidence type="ECO:0000256" key="2">
    <source>
        <dbReference type="ARBA" id="ARBA00006679"/>
    </source>
</evidence>
<feature type="transmembrane region" description="Helical" evidence="7">
    <location>
        <begin position="46"/>
        <end position="65"/>
    </location>
</feature>
<dbReference type="GO" id="GO:0005886">
    <property type="term" value="C:plasma membrane"/>
    <property type="evidence" value="ECO:0007669"/>
    <property type="project" value="UniProtKB-SubCell"/>
</dbReference>
<protein>
    <recommendedName>
        <fullName evidence="10">DoxX family protein</fullName>
    </recommendedName>
</protein>
<gene>
    <name evidence="8" type="ORF">GCM10011487_08380</name>
</gene>
<keyword evidence="4 7" id="KW-0812">Transmembrane</keyword>
<name>A0A829Y7F0_9GAMM</name>
<feature type="transmembrane region" description="Helical" evidence="7">
    <location>
        <begin position="7"/>
        <end position="26"/>
    </location>
</feature>